<protein>
    <submittedName>
        <fullName evidence="1">Uncharacterized protein</fullName>
    </submittedName>
</protein>
<organism evidence="1 2">
    <name type="scientific">Euplotes crassus</name>
    <dbReference type="NCBI Taxonomy" id="5936"/>
    <lineage>
        <taxon>Eukaryota</taxon>
        <taxon>Sar</taxon>
        <taxon>Alveolata</taxon>
        <taxon>Ciliophora</taxon>
        <taxon>Intramacronucleata</taxon>
        <taxon>Spirotrichea</taxon>
        <taxon>Hypotrichia</taxon>
        <taxon>Euplotida</taxon>
        <taxon>Euplotidae</taxon>
        <taxon>Moneuplotes</taxon>
    </lineage>
</organism>
<reference evidence="1" key="1">
    <citation type="submission" date="2023-07" db="EMBL/GenBank/DDBJ databases">
        <authorList>
            <consortium name="AG Swart"/>
            <person name="Singh M."/>
            <person name="Singh A."/>
            <person name="Seah K."/>
            <person name="Emmerich C."/>
        </authorList>
    </citation>
    <scope>NUCLEOTIDE SEQUENCE</scope>
    <source>
        <strain evidence="1">DP1</strain>
    </source>
</reference>
<dbReference type="AlphaFoldDB" id="A0AAD1UNK6"/>
<keyword evidence="2" id="KW-1185">Reference proteome</keyword>
<dbReference type="EMBL" id="CAMPGE010009478">
    <property type="protein sequence ID" value="CAI2368344.1"/>
    <property type="molecule type" value="Genomic_DNA"/>
</dbReference>
<accession>A0AAD1UNK6</accession>
<dbReference type="Proteomes" id="UP001295684">
    <property type="component" value="Unassembled WGS sequence"/>
</dbReference>
<gene>
    <name evidence="1" type="ORF">ECRASSUSDP1_LOCUS9635</name>
</gene>
<sequence>MESKKTLDPRLLSAIQDKLLMKLFKHKKITFKNEVPQRRSKRVEFESQKKSKTFYRDKAKDLIERYSGMNTEDSKYYLVKVNVRMNRNIRSPGRQTRLLSPLKGQVRKRTLHKSPVTVRNFGVILNVKSNLACRYKRSQYKNKEESCRMRIGVENGRRRKQSEGQKKIQVKKFRRPLKLISYKRNRLQTPMETITEESKSMINSGKRLI</sequence>
<name>A0AAD1UNK6_EUPCR</name>
<proteinExistence type="predicted"/>
<comment type="caution">
    <text evidence="1">The sequence shown here is derived from an EMBL/GenBank/DDBJ whole genome shotgun (WGS) entry which is preliminary data.</text>
</comment>
<evidence type="ECO:0000313" key="2">
    <source>
        <dbReference type="Proteomes" id="UP001295684"/>
    </source>
</evidence>
<evidence type="ECO:0000313" key="1">
    <source>
        <dbReference type="EMBL" id="CAI2368344.1"/>
    </source>
</evidence>